<comment type="caution">
    <text evidence="2">The sequence shown here is derived from an EMBL/GenBank/DDBJ whole genome shotgun (WGS) entry which is preliminary data.</text>
</comment>
<evidence type="ECO:0000259" key="1">
    <source>
        <dbReference type="Pfam" id="PF16862"/>
    </source>
</evidence>
<dbReference type="Proteomes" id="UP000266188">
    <property type="component" value="Unassembled WGS sequence"/>
</dbReference>
<protein>
    <recommendedName>
        <fullName evidence="1">Beta-glucuronidase C-terminal domain-containing protein</fullName>
    </recommendedName>
</protein>
<dbReference type="Pfam" id="PF16862">
    <property type="entry name" value="Glyco_hydro_79C"/>
    <property type="match status" value="1"/>
</dbReference>
<gene>
    <name evidence="2" type="ORF">PHISCL_03045</name>
</gene>
<dbReference type="InterPro" id="IPR031728">
    <property type="entry name" value="GlcAase_C"/>
</dbReference>
<organism evidence="2 3">
    <name type="scientific">Aspergillus sclerotialis</name>
    <dbReference type="NCBI Taxonomy" id="2070753"/>
    <lineage>
        <taxon>Eukaryota</taxon>
        <taxon>Fungi</taxon>
        <taxon>Dikarya</taxon>
        <taxon>Ascomycota</taxon>
        <taxon>Pezizomycotina</taxon>
        <taxon>Eurotiomycetes</taxon>
        <taxon>Eurotiomycetidae</taxon>
        <taxon>Eurotiales</taxon>
        <taxon>Aspergillaceae</taxon>
        <taxon>Aspergillus</taxon>
        <taxon>Aspergillus subgen. Polypaecilum</taxon>
    </lineage>
</organism>
<dbReference type="InterPro" id="IPR017853">
    <property type="entry name" value="GH"/>
</dbReference>
<dbReference type="AlphaFoldDB" id="A0A3A3A5I6"/>
<dbReference type="OrthoDB" id="2831684at2759"/>
<dbReference type="Gene3D" id="3.20.20.80">
    <property type="entry name" value="Glycosidases"/>
    <property type="match status" value="1"/>
</dbReference>
<dbReference type="InterPro" id="IPR052974">
    <property type="entry name" value="GH79_Enzymes"/>
</dbReference>
<dbReference type="SUPFAM" id="SSF51445">
    <property type="entry name" value="(Trans)glycosidases"/>
    <property type="match status" value="1"/>
</dbReference>
<accession>A0A3A3A5I6</accession>
<sequence>MAFPANGNSDTNHAVLVHSKVPHHAGKPVLQPFVSFSIEFAWFPDFAGNKSHPNHFSNHLLENLGDLQGARPIVRVGGNTQDYAVYDPTLETARSMTIIPSIAPDYPRYLNIGTSYFESYSTFPDTKFIHGFNMGQNGSEGMESLLATATLACKALQGGKLEYWELGNEPDQFTTTDRGTRRPGTWSDQDYVDEWLKKTTDIRKKMEESCPRYMSGRKYIAPSLANLGSDGLNPVTVWRDGLNKHENIALDSAHNYMGGADEPGVTLQKTLMNHTAVVNKVAQHLNVTRILNSENLTPDIPYILGEMNSLYNQGAPGLSNSFGASLWGVDFNLYCASQDIRRTHMHQGLDYRYAAWQPIETKKTTIGTKAPYYGNAMVAAMMRGGDDVRIVNLPLEEEMEAAYAAYVAGKLARIAVVNMREFNYSVSEPEMTRPSKKYEFKIPGANGELEVQRLMANGSNALSGVTWDGWSYNYELEAGKPVRMHNVTVGETVQVDGQGLVKIEVPYSSGAILNI</sequence>
<evidence type="ECO:0000313" key="3">
    <source>
        <dbReference type="Proteomes" id="UP000266188"/>
    </source>
</evidence>
<feature type="domain" description="Beta-glucuronidase C-terminal" evidence="1">
    <location>
        <begin position="402"/>
        <end position="511"/>
    </location>
</feature>
<dbReference type="EMBL" id="MVGC01000074">
    <property type="protein sequence ID" value="RJE24621.1"/>
    <property type="molecule type" value="Genomic_DNA"/>
</dbReference>
<dbReference type="PANTHER" id="PTHR36183:SF2">
    <property type="entry name" value="BETA-GLUCURONIDASE C-TERMINAL DOMAIN-CONTAINING PROTEIN"/>
    <property type="match status" value="1"/>
</dbReference>
<name>A0A3A3A5I6_9EURO</name>
<dbReference type="PANTHER" id="PTHR36183">
    <property type="entry name" value="BETA-GLUCURONIDASE"/>
    <property type="match status" value="1"/>
</dbReference>
<reference evidence="3" key="1">
    <citation type="submission" date="2017-02" db="EMBL/GenBank/DDBJ databases">
        <authorList>
            <person name="Tafer H."/>
            <person name="Lopandic K."/>
        </authorList>
    </citation>
    <scope>NUCLEOTIDE SEQUENCE [LARGE SCALE GENOMIC DNA]</scope>
    <source>
        <strain evidence="3">CBS 366.77</strain>
    </source>
</reference>
<proteinExistence type="predicted"/>
<evidence type="ECO:0000313" key="2">
    <source>
        <dbReference type="EMBL" id="RJE24621.1"/>
    </source>
</evidence>
<keyword evidence="3" id="KW-1185">Reference proteome</keyword>